<feature type="compositionally biased region" description="Basic and acidic residues" evidence="1">
    <location>
        <begin position="235"/>
        <end position="251"/>
    </location>
</feature>
<dbReference type="Proteomes" id="UP000236630">
    <property type="component" value="Unassembled WGS sequence"/>
</dbReference>
<gene>
    <name evidence="2" type="ORF">CUMW_243410</name>
</gene>
<proteinExistence type="predicted"/>
<protein>
    <submittedName>
        <fullName evidence="2">Uncharacterized protein</fullName>
    </submittedName>
</protein>
<reference evidence="2 3" key="1">
    <citation type="journal article" date="2017" name="Front. Genet.">
        <title>Draft sequencing of the heterozygous diploid genome of Satsuma (Citrus unshiu Marc.) using a hybrid assembly approach.</title>
        <authorList>
            <person name="Shimizu T."/>
            <person name="Tanizawa Y."/>
            <person name="Mochizuki T."/>
            <person name="Nagasaki H."/>
            <person name="Yoshioka T."/>
            <person name="Toyoda A."/>
            <person name="Fujiyama A."/>
            <person name="Kaminuma E."/>
            <person name="Nakamura Y."/>
        </authorList>
    </citation>
    <scope>NUCLEOTIDE SEQUENCE [LARGE SCALE GENOMIC DNA]</scope>
    <source>
        <strain evidence="3">cv. Miyagawa wase</strain>
    </source>
</reference>
<dbReference type="STRING" id="55188.A0A2H5QMA7"/>
<keyword evidence="3" id="KW-1185">Reference proteome</keyword>
<dbReference type="AlphaFoldDB" id="A0A2H5QMA7"/>
<organism evidence="2 3">
    <name type="scientific">Citrus unshiu</name>
    <name type="common">Satsuma mandarin</name>
    <name type="synonym">Citrus nobilis var. unshiu</name>
    <dbReference type="NCBI Taxonomy" id="55188"/>
    <lineage>
        <taxon>Eukaryota</taxon>
        <taxon>Viridiplantae</taxon>
        <taxon>Streptophyta</taxon>
        <taxon>Embryophyta</taxon>
        <taxon>Tracheophyta</taxon>
        <taxon>Spermatophyta</taxon>
        <taxon>Magnoliopsida</taxon>
        <taxon>eudicotyledons</taxon>
        <taxon>Gunneridae</taxon>
        <taxon>Pentapetalae</taxon>
        <taxon>rosids</taxon>
        <taxon>malvids</taxon>
        <taxon>Sapindales</taxon>
        <taxon>Rutaceae</taxon>
        <taxon>Aurantioideae</taxon>
        <taxon>Citrus</taxon>
    </lineage>
</organism>
<comment type="caution">
    <text evidence="2">The sequence shown here is derived from an EMBL/GenBank/DDBJ whole genome shotgun (WGS) entry which is preliminary data.</text>
</comment>
<sequence length="458" mass="51456">MVAPRVERLLFDRFMEYVDLGPDVQLRELADNVDIMDPETDRDSILFYRQQIELDLLLILLYWVFEWQRNFWGKDFLCVTELISRQCLRRVGRFNYGRHVDSLSLGGGYIVFPRGLARLSGNDEINEDARKILDLYVVSEDENPDIPLPDGIPIDLGAKEPISNPMSPPYGSKQLYIPRKVNKKKAQLREKILIERQSSEASEVARKRYIEKGDVPIRGASSGRRKTMANPTQKTHSEKPGNVGPRKEKYSDPSIGVQKEGLSKVLLPTDSDELEFDENHDEYLFRSTKGVVTKEDHKISGKKILSKSCSSKETFSGDREDNNAHRRNDAICSSETSPLGNAECGKQGVVVEEVVPTTIGTSEGATTVPVVDLSKVQASELLKSKVPRLPYSKRQVDPQKDYASKKAKSAYISNAVEEISQYFGSHHESVLAGKNKGASGAEYHSFEKKKVVNDSSKD</sequence>
<accession>A0A2H5QMA7</accession>
<feature type="region of interest" description="Disordered" evidence="1">
    <location>
        <begin position="435"/>
        <end position="458"/>
    </location>
</feature>
<feature type="region of interest" description="Disordered" evidence="1">
    <location>
        <begin position="215"/>
        <end position="255"/>
    </location>
</feature>
<dbReference type="EMBL" id="BDQV01000509">
    <property type="protein sequence ID" value="GAY65746.1"/>
    <property type="molecule type" value="Genomic_DNA"/>
</dbReference>
<name>A0A2H5QMA7_CITUN</name>
<evidence type="ECO:0000256" key="1">
    <source>
        <dbReference type="SAM" id="MobiDB-lite"/>
    </source>
</evidence>
<evidence type="ECO:0000313" key="3">
    <source>
        <dbReference type="Proteomes" id="UP000236630"/>
    </source>
</evidence>
<evidence type="ECO:0000313" key="2">
    <source>
        <dbReference type="EMBL" id="GAY65746.1"/>
    </source>
</evidence>
<feature type="non-terminal residue" evidence="2">
    <location>
        <position position="458"/>
    </location>
</feature>
<feature type="compositionally biased region" description="Basic and acidic residues" evidence="1">
    <location>
        <begin position="444"/>
        <end position="458"/>
    </location>
</feature>